<organism evidence="2 3">
    <name type="scientific">Brachionus plicatilis</name>
    <name type="common">Marine rotifer</name>
    <name type="synonym">Brachionus muelleri</name>
    <dbReference type="NCBI Taxonomy" id="10195"/>
    <lineage>
        <taxon>Eukaryota</taxon>
        <taxon>Metazoa</taxon>
        <taxon>Spiralia</taxon>
        <taxon>Gnathifera</taxon>
        <taxon>Rotifera</taxon>
        <taxon>Eurotatoria</taxon>
        <taxon>Monogononta</taxon>
        <taxon>Pseudotrocha</taxon>
        <taxon>Ploima</taxon>
        <taxon>Brachionidae</taxon>
        <taxon>Brachionus</taxon>
    </lineage>
</organism>
<keyword evidence="2" id="KW-0808">Transferase</keyword>
<comment type="caution">
    <text evidence="2">The sequence shown here is derived from an EMBL/GenBank/DDBJ whole genome shotgun (WGS) entry which is preliminary data.</text>
</comment>
<gene>
    <name evidence="2" type="ORF">BpHYR1_013770</name>
</gene>
<protein>
    <submittedName>
        <fullName evidence="2">Serine threonine-kinase</fullName>
    </submittedName>
</protein>
<sequence>MIIRNSKNTFEILLKNHLKKSIFNDIYENRTKLSQDLDLCDELLHILNEYDLESKRLASKLLCLLLIEEKIKSDTTYLDGVQTILSLLHDHNNLDIIWNCIWCLVQLCAFRDNKQEIRLIGGIPLILSILWYI</sequence>
<dbReference type="InterPro" id="IPR011989">
    <property type="entry name" value="ARM-like"/>
</dbReference>
<reference evidence="2 3" key="1">
    <citation type="journal article" date="2018" name="Sci. Rep.">
        <title>Genomic signatures of local adaptation to the degree of environmental predictability in rotifers.</title>
        <authorList>
            <person name="Franch-Gras L."/>
            <person name="Hahn C."/>
            <person name="Garcia-Roger E.M."/>
            <person name="Carmona M.J."/>
            <person name="Serra M."/>
            <person name="Gomez A."/>
        </authorList>
    </citation>
    <scope>NUCLEOTIDE SEQUENCE [LARGE SCALE GENOMIC DNA]</scope>
    <source>
        <strain evidence="2">HYR1</strain>
    </source>
</reference>
<dbReference type="InterPro" id="IPR016024">
    <property type="entry name" value="ARM-type_fold"/>
</dbReference>
<dbReference type="InterPro" id="IPR007701">
    <property type="entry name" value="Interferon-rel_develop_reg_N"/>
</dbReference>
<dbReference type="SUPFAM" id="SSF48371">
    <property type="entry name" value="ARM repeat"/>
    <property type="match status" value="1"/>
</dbReference>
<dbReference type="AlphaFoldDB" id="A0A3M7RBF7"/>
<evidence type="ECO:0000313" key="2">
    <source>
        <dbReference type="EMBL" id="RNA20588.1"/>
    </source>
</evidence>
<dbReference type="GO" id="GO:0016301">
    <property type="term" value="F:kinase activity"/>
    <property type="evidence" value="ECO:0007669"/>
    <property type="project" value="UniProtKB-KW"/>
</dbReference>
<evidence type="ECO:0000313" key="3">
    <source>
        <dbReference type="Proteomes" id="UP000276133"/>
    </source>
</evidence>
<dbReference type="Proteomes" id="UP000276133">
    <property type="component" value="Unassembled WGS sequence"/>
</dbReference>
<dbReference type="EMBL" id="REGN01003816">
    <property type="protein sequence ID" value="RNA20588.1"/>
    <property type="molecule type" value="Genomic_DNA"/>
</dbReference>
<dbReference type="Pfam" id="PF05004">
    <property type="entry name" value="IFRD"/>
    <property type="match status" value="1"/>
</dbReference>
<keyword evidence="3" id="KW-1185">Reference proteome</keyword>
<keyword evidence="2" id="KW-0418">Kinase</keyword>
<feature type="domain" description="Interferon-related developmental regulator N-terminal" evidence="1">
    <location>
        <begin position="26"/>
        <end position="114"/>
    </location>
</feature>
<proteinExistence type="predicted"/>
<accession>A0A3M7RBF7</accession>
<name>A0A3M7RBF7_BRAPC</name>
<evidence type="ECO:0000259" key="1">
    <source>
        <dbReference type="Pfam" id="PF05004"/>
    </source>
</evidence>
<dbReference type="STRING" id="10195.A0A3M7RBF7"/>
<dbReference type="Gene3D" id="1.25.10.10">
    <property type="entry name" value="Leucine-rich Repeat Variant"/>
    <property type="match status" value="1"/>
</dbReference>